<feature type="domain" description="UspA" evidence="1">
    <location>
        <begin position="84"/>
        <end position="224"/>
    </location>
</feature>
<evidence type="ECO:0000313" key="2">
    <source>
        <dbReference type="EMBL" id="KAI5414420.1"/>
    </source>
</evidence>
<dbReference type="InterPro" id="IPR006016">
    <property type="entry name" value="UspA"/>
</dbReference>
<dbReference type="Proteomes" id="UP001058974">
    <property type="component" value="Chromosome 4"/>
</dbReference>
<accession>A0A9D4X7L6</accession>
<dbReference type="Gramene" id="Psat04G0006800-T1">
    <property type="protein sequence ID" value="KAI5414420.1"/>
    <property type="gene ID" value="KIW84_040068"/>
</dbReference>
<dbReference type="AlphaFoldDB" id="A0A9D4X7L6"/>
<dbReference type="InterPro" id="IPR014729">
    <property type="entry name" value="Rossmann-like_a/b/a_fold"/>
</dbReference>
<name>A0A9D4X7L6_PEA</name>
<reference evidence="2 3" key="1">
    <citation type="journal article" date="2022" name="Nat. Genet.">
        <title>Improved pea reference genome and pan-genome highlight genomic features and evolutionary characteristics.</title>
        <authorList>
            <person name="Yang T."/>
            <person name="Liu R."/>
            <person name="Luo Y."/>
            <person name="Hu S."/>
            <person name="Wang D."/>
            <person name="Wang C."/>
            <person name="Pandey M.K."/>
            <person name="Ge S."/>
            <person name="Xu Q."/>
            <person name="Li N."/>
            <person name="Li G."/>
            <person name="Huang Y."/>
            <person name="Saxena R.K."/>
            <person name="Ji Y."/>
            <person name="Li M."/>
            <person name="Yan X."/>
            <person name="He Y."/>
            <person name="Liu Y."/>
            <person name="Wang X."/>
            <person name="Xiang C."/>
            <person name="Varshney R.K."/>
            <person name="Ding H."/>
            <person name="Gao S."/>
            <person name="Zong X."/>
        </authorList>
    </citation>
    <scope>NUCLEOTIDE SEQUENCE [LARGE SCALE GENOMIC DNA]</scope>
    <source>
        <strain evidence="2 3">cv. Zhongwan 6</strain>
    </source>
</reference>
<keyword evidence="3" id="KW-1185">Reference proteome</keyword>
<dbReference type="SUPFAM" id="SSF52402">
    <property type="entry name" value="Adenine nucleotide alpha hydrolases-like"/>
    <property type="match status" value="1"/>
</dbReference>
<dbReference type="PANTHER" id="PTHR47382:SF4">
    <property type="entry name" value="AMINOACYLTRANSFERASE, E1 UBIQUITIN-ACTIVATING ENZYME-RELATED"/>
    <property type="match status" value="1"/>
</dbReference>
<protein>
    <recommendedName>
        <fullName evidence="1">UspA domain-containing protein</fullName>
    </recommendedName>
</protein>
<dbReference type="Gene3D" id="3.40.50.620">
    <property type="entry name" value="HUPs"/>
    <property type="match status" value="1"/>
</dbReference>
<proteinExistence type="predicted"/>
<organism evidence="2 3">
    <name type="scientific">Pisum sativum</name>
    <name type="common">Garden pea</name>
    <name type="synonym">Lathyrus oleraceus</name>
    <dbReference type="NCBI Taxonomy" id="3888"/>
    <lineage>
        <taxon>Eukaryota</taxon>
        <taxon>Viridiplantae</taxon>
        <taxon>Streptophyta</taxon>
        <taxon>Embryophyta</taxon>
        <taxon>Tracheophyta</taxon>
        <taxon>Spermatophyta</taxon>
        <taxon>Magnoliopsida</taxon>
        <taxon>eudicotyledons</taxon>
        <taxon>Gunneridae</taxon>
        <taxon>Pentapetalae</taxon>
        <taxon>rosids</taxon>
        <taxon>fabids</taxon>
        <taxon>Fabales</taxon>
        <taxon>Fabaceae</taxon>
        <taxon>Papilionoideae</taxon>
        <taxon>50 kb inversion clade</taxon>
        <taxon>NPAAA clade</taxon>
        <taxon>Hologalegina</taxon>
        <taxon>IRL clade</taxon>
        <taxon>Fabeae</taxon>
        <taxon>Lathyrus</taxon>
    </lineage>
</organism>
<comment type="caution">
    <text evidence="2">The sequence shown here is derived from an EMBL/GenBank/DDBJ whole genome shotgun (WGS) entry which is preliminary data.</text>
</comment>
<evidence type="ECO:0000259" key="1">
    <source>
        <dbReference type="Pfam" id="PF00582"/>
    </source>
</evidence>
<dbReference type="Gramene" id="Psat0s3230g0120.1">
    <property type="protein sequence ID" value="Psat0s3230g0120.1.cds"/>
    <property type="gene ID" value="Psat0s3230g0120"/>
</dbReference>
<dbReference type="EMBL" id="JAMSHJ010000004">
    <property type="protein sequence ID" value="KAI5414420.1"/>
    <property type="molecule type" value="Genomic_DNA"/>
</dbReference>
<dbReference type="PANTHER" id="PTHR47382">
    <property type="entry name" value="U-BOX DOMAIN-CONTAINING PROTEIN 52-LIKE"/>
    <property type="match status" value="1"/>
</dbReference>
<evidence type="ECO:0000313" key="3">
    <source>
        <dbReference type="Proteomes" id="UP001058974"/>
    </source>
</evidence>
<dbReference type="CDD" id="cd01989">
    <property type="entry name" value="USP_STK_Ubox_N"/>
    <property type="match status" value="1"/>
</dbReference>
<sequence>MSNKYMMPINQNIDGNDGFLHYFDEDIGTRCGCGDDDVDDDVGSDELFEINQKNELLDTIREEDCESSVFSIDIHNNIKSNDVVYVAVGDTDSSMKALSWTLKHLVNPNSTTVSLIHVFPPAKRIPTRGGKIPRKYATQEHVNIFLSQEKRKRKVLLQKFIDMCTDSKVEVKILLTEGDNVGKAIVELVMNLNIRKLVIGTTQSNLRKHGLRRQNSTAEMVLKSVEERCDIKIICEGREVIDRMINGCNSKHDEVDGFVPIKQSKPFWLFTSRFDWNWNYTI</sequence>
<dbReference type="OrthoDB" id="1654852at2759"/>
<dbReference type="Pfam" id="PF00582">
    <property type="entry name" value="Usp"/>
    <property type="match status" value="1"/>
</dbReference>
<gene>
    <name evidence="2" type="ORF">KIW84_040068</name>
</gene>